<dbReference type="Proteomes" id="UP001578633">
    <property type="component" value="Chromosome 5"/>
</dbReference>
<feature type="compositionally biased region" description="Basic and acidic residues" evidence="1">
    <location>
        <begin position="579"/>
        <end position="593"/>
    </location>
</feature>
<feature type="compositionally biased region" description="Acidic residues" evidence="1">
    <location>
        <begin position="407"/>
        <end position="439"/>
    </location>
</feature>
<proteinExistence type="predicted"/>
<feature type="compositionally biased region" description="Acidic residues" evidence="1">
    <location>
        <begin position="564"/>
        <end position="578"/>
    </location>
</feature>
<feature type="compositionally biased region" description="Basic and acidic residues" evidence="1">
    <location>
        <begin position="445"/>
        <end position="457"/>
    </location>
</feature>
<evidence type="ECO:0000256" key="1">
    <source>
        <dbReference type="SAM" id="MobiDB-lite"/>
    </source>
</evidence>
<feature type="compositionally biased region" description="Basic residues" evidence="1">
    <location>
        <begin position="489"/>
        <end position="509"/>
    </location>
</feature>
<feature type="compositionally biased region" description="Basic and acidic residues" evidence="1">
    <location>
        <begin position="515"/>
        <end position="525"/>
    </location>
</feature>
<dbReference type="GeneID" id="96086266"/>
<reference evidence="2 3" key="1">
    <citation type="submission" date="2024-09" db="EMBL/GenBank/DDBJ databases">
        <title>T2T genomes of carrot and Alternaria dauci and their utility for understanding host-pathogen interaction during carrot leaf blight disease.</title>
        <authorList>
            <person name="Liu W."/>
            <person name="Xu S."/>
            <person name="Ou C."/>
            <person name="Liu X."/>
            <person name="Zhuang F."/>
            <person name="Deng X.W."/>
        </authorList>
    </citation>
    <scope>NUCLEOTIDE SEQUENCE [LARGE SCALE GENOMIC DNA]</scope>
    <source>
        <strain evidence="2 3">A2016</strain>
    </source>
</reference>
<dbReference type="RefSeq" id="XP_069306304.1">
    <property type="nucleotide sequence ID" value="XM_069452102.1"/>
</dbReference>
<evidence type="ECO:0000313" key="2">
    <source>
        <dbReference type="EMBL" id="KAL1795720.1"/>
    </source>
</evidence>
<organism evidence="2 3">
    <name type="scientific">Alternaria dauci</name>
    <dbReference type="NCBI Taxonomy" id="48095"/>
    <lineage>
        <taxon>Eukaryota</taxon>
        <taxon>Fungi</taxon>
        <taxon>Dikarya</taxon>
        <taxon>Ascomycota</taxon>
        <taxon>Pezizomycotina</taxon>
        <taxon>Dothideomycetes</taxon>
        <taxon>Pleosporomycetidae</taxon>
        <taxon>Pleosporales</taxon>
        <taxon>Pleosporineae</taxon>
        <taxon>Pleosporaceae</taxon>
        <taxon>Alternaria</taxon>
        <taxon>Alternaria sect. Porri</taxon>
    </lineage>
</organism>
<protein>
    <submittedName>
        <fullName evidence="2">Uncharacterized protein</fullName>
    </submittedName>
</protein>
<keyword evidence="3" id="KW-1185">Reference proteome</keyword>
<feature type="compositionally biased region" description="Acidic residues" evidence="1">
    <location>
        <begin position="622"/>
        <end position="639"/>
    </location>
</feature>
<feature type="compositionally biased region" description="Basic and acidic residues" evidence="1">
    <location>
        <begin position="604"/>
        <end position="621"/>
    </location>
</feature>
<dbReference type="EMBL" id="JBHGVX010000005">
    <property type="protein sequence ID" value="KAL1795720.1"/>
    <property type="molecule type" value="Genomic_DNA"/>
</dbReference>
<comment type="caution">
    <text evidence="2">The sequence shown here is derived from an EMBL/GenBank/DDBJ whole genome shotgun (WGS) entry which is preliminary data.</text>
</comment>
<accession>A0ABR3UGV5</accession>
<evidence type="ECO:0000313" key="3">
    <source>
        <dbReference type="Proteomes" id="UP001578633"/>
    </source>
</evidence>
<sequence length="639" mass="72353">MSLPNFTRHEIQNMFDAAQVDAGYLFAHIPFLRDQLQLLFQENLMDCNSQDVVPTKLLLQALNIERSILNAYNKHRLNRAVTVFNKHAERTEDAIEYKEEDNIPEELMWFPLRAEVARYGMEFTAPPIYQHRVTEEGSAARPKAVPKKIVNNRSPAKRNKSTGFGSASYDKLRDAPSAWLDLPHGNLTLVELTAFVPHAIKSYDVMDRFLYNGATSGTFATLINRYRHMPYGPIGNNSIYRMMKGPMDHRAKDDPTYKEWTVAKHAAIKKPDGFDPSSVSVAGFRTPINFNSRQSAAATTQPPPSILFRDMANGVKIMPSGHDALDLTRCVEYCVKHNDEGWRYPQDFEKLVAHLGGATVVGREHQDEAAISRHMSGQKRTNAKGTGARQRDDLGHLNKQKKCFVVDSEEDEELDGESEEDSEESLEDSDRDAEDDDEPAITNKKGAERKHTIKNDISDEGDFMHQIGDSSKRKRVPADDEDYGQTPTRRTRKRSGKSPPKAHARRSKKPSSSSFRKEIPHRGIDSESDEDTYVGPKRRNKKAVVATRSSARNRPLRGSYIAEEVLETSEEEDAEEEDKSDKVEDTQPQKREFLTPVQMRQLGRKQDANANDKVDENKVEDSIEMIEEDASGAEDDFDL</sequence>
<feature type="region of interest" description="Disordered" evidence="1">
    <location>
        <begin position="371"/>
        <end position="639"/>
    </location>
</feature>
<name>A0ABR3UGV5_9PLEO</name>
<gene>
    <name evidence="2" type="ORF">ACET3X_005944</name>
</gene>